<protein>
    <submittedName>
        <fullName evidence="1">Uncharacterized protein</fullName>
    </submittedName>
</protein>
<reference evidence="1" key="1">
    <citation type="submission" date="2022-03" db="EMBL/GenBank/DDBJ databases">
        <authorList>
            <person name="Alioto T."/>
            <person name="Alioto T."/>
            <person name="Gomez Garrido J."/>
        </authorList>
    </citation>
    <scope>NUCLEOTIDE SEQUENCE</scope>
</reference>
<dbReference type="Proteomes" id="UP001295444">
    <property type="component" value="Chromosome 09"/>
</dbReference>
<gene>
    <name evidence="1" type="ORF">PECUL_23A025644</name>
</gene>
<sequence length="189" mass="21422">RTWFSHVKEPPISQKRCGLGKGQKPYLIRRTLIRTRRKFLTLIPDRVDPVYSEDSSPERSVTAPPAIEVRREADKSTILDPQVEPLFEPDALHNLRLADWYPTDHVAKYIATRVRKPLDKATKSKLRAECPCPTVPDMACVTSDVDPKIAQFLGKSGWKAKKGLDYSLQHCQDKVLDVLGLVATIFDMV</sequence>
<accession>A0AAD1WNM9</accession>
<evidence type="ECO:0000313" key="1">
    <source>
        <dbReference type="EMBL" id="CAH2315891.1"/>
    </source>
</evidence>
<organism evidence="1 2">
    <name type="scientific">Pelobates cultripes</name>
    <name type="common">Western spadefoot toad</name>
    <dbReference type="NCBI Taxonomy" id="61616"/>
    <lineage>
        <taxon>Eukaryota</taxon>
        <taxon>Metazoa</taxon>
        <taxon>Chordata</taxon>
        <taxon>Craniata</taxon>
        <taxon>Vertebrata</taxon>
        <taxon>Euteleostomi</taxon>
        <taxon>Amphibia</taxon>
        <taxon>Batrachia</taxon>
        <taxon>Anura</taxon>
        <taxon>Pelobatoidea</taxon>
        <taxon>Pelobatidae</taxon>
        <taxon>Pelobates</taxon>
    </lineage>
</organism>
<dbReference type="AlphaFoldDB" id="A0AAD1WNM9"/>
<dbReference type="EMBL" id="OW240920">
    <property type="protein sequence ID" value="CAH2315891.1"/>
    <property type="molecule type" value="Genomic_DNA"/>
</dbReference>
<feature type="non-terminal residue" evidence="1">
    <location>
        <position position="1"/>
    </location>
</feature>
<evidence type="ECO:0000313" key="2">
    <source>
        <dbReference type="Proteomes" id="UP001295444"/>
    </source>
</evidence>
<keyword evidence="2" id="KW-1185">Reference proteome</keyword>
<proteinExistence type="predicted"/>
<name>A0AAD1WNM9_PELCU</name>